<name>A0AAJ0A943_9PEZI</name>
<feature type="compositionally biased region" description="Basic and acidic residues" evidence="1">
    <location>
        <begin position="172"/>
        <end position="183"/>
    </location>
</feature>
<sequence>MSSPEFSYSVLGPQCMAIICLAGKLANRTQKTGSEDYFPSAAHSRIFEGFVNQFIRPKTSVIHQIPLEERIDLIEEYYREANCFQNYSKEGQQKSLKRMFSIWFEDIKRYMPEMLFLMPTQSKKAPKKDNSTTNTPASPHSPGKPVKHSTKNTPTPKKDKPKSLLSTKRRREGSEEHEGEARGSKRKRLVTPKSTSGLKSPSL</sequence>
<dbReference type="GeneID" id="85457514"/>
<evidence type="ECO:0000313" key="3">
    <source>
        <dbReference type="Proteomes" id="UP001224890"/>
    </source>
</evidence>
<comment type="caution">
    <text evidence="2">The sequence shown here is derived from an EMBL/GenBank/DDBJ whole genome shotgun (WGS) entry which is preliminary data.</text>
</comment>
<keyword evidence="3" id="KW-1185">Reference proteome</keyword>
<accession>A0AAJ0A943</accession>
<dbReference type="EMBL" id="JAHMHR010000068">
    <property type="protein sequence ID" value="KAK1658806.1"/>
    <property type="molecule type" value="Genomic_DNA"/>
</dbReference>
<evidence type="ECO:0000313" key="2">
    <source>
        <dbReference type="EMBL" id="KAK1658806.1"/>
    </source>
</evidence>
<protein>
    <submittedName>
        <fullName evidence="2">Uncharacterized protein</fullName>
    </submittedName>
</protein>
<feature type="region of interest" description="Disordered" evidence="1">
    <location>
        <begin position="122"/>
        <end position="203"/>
    </location>
</feature>
<dbReference type="Proteomes" id="UP001224890">
    <property type="component" value="Unassembled WGS sequence"/>
</dbReference>
<dbReference type="AlphaFoldDB" id="A0AAJ0A943"/>
<reference evidence="2" key="1">
    <citation type="submission" date="2021-06" db="EMBL/GenBank/DDBJ databases">
        <title>Comparative genomics, transcriptomics and evolutionary studies reveal genomic signatures of adaptation to plant cell wall in hemibiotrophic fungi.</title>
        <authorList>
            <consortium name="DOE Joint Genome Institute"/>
            <person name="Baroncelli R."/>
            <person name="Diaz J.F."/>
            <person name="Benocci T."/>
            <person name="Peng M."/>
            <person name="Battaglia E."/>
            <person name="Haridas S."/>
            <person name="Andreopoulos W."/>
            <person name="Labutti K."/>
            <person name="Pangilinan J."/>
            <person name="Floch G.L."/>
            <person name="Makela M.R."/>
            <person name="Henrissat B."/>
            <person name="Grigoriev I.V."/>
            <person name="Crouch J.A."/>
            <person name="De Vries R.P."/>
            <person name="Sukno S.A."/>
            <person name="Thon M.R."/>
        </authorList>
    </citation>
    <scope>NUCLEOTIDE SEQUENCE</scope>
    <source>
        <strain evidence="2">CBS 193.32</strain>
    </source>
</reference>
<evidence type="ECO:0000256" key="1">
    <source>
        <dbReference type="SAM" id="MobiDB-lite"/>
    </source>
</evidence>
<proteinExistence type="predicted"/>
<feature type="compositionally biased region" description="Polar residues" evidence="1">
    <location>
        <begin position="192"/>
        <end position="203"/>
    </location>
</feature>
<organism evidence="2 3">
    <name type="scientific">Colletotrichum godetiae</name>
    <dbReference type="NCBI Taxonomy" id="1209918"/>
    <lineage>
        <taxon>Eukaryota</taxon>
        <taxon>Fungi</taxon>
        <taxon>Dikarya</taxon>
        <taxon>Ascomycota</taxon>
        <taxon>Pezizomycotina</taxon>
        <taxon>Sordariomycetes</taxon>
        <taxon>Hypocreomycetidae</taxon>
        <taxon>Glomerellales</taxon>
        <taxon>Glomerellaceae</taxon>
        <taxon>Colletotrichum</taxon>
        <taxon>Colletotrichum acutatum species complex</taxon>
    </lineage>
</organism>
<gene>
    <name evidence="2" type="ORF">BDP55DRAFT_637464</name>
</gene>
<dbReference type="RefSeq" id="XP_060423570.1">
    <property type="nucleotide sequence ID" value="XM_060572988.1"/>
</dbReference>